<dbReference type="InParanoid" id="S8DTE2"/>
<reference evidence="1 2" key="1">
    <citation type="journal article" date="2012" name="Science">
        <title>The Paleozoic origin of enzymatic lignin decomposition reconstructed from 31 fungal genomes.</title>
        <authorList>
            <person name="Floudas D."/>
            <person name="Binder M."/>
            <person name="Riley R."/>
            <person name="Barry K."/>
            <person name="Blanchette R.A."/>
            <person name="Henrissat B."/>
            <person name="Martinez A.T."/>
            <person name="Otillar R."/>
            <person name="Spatafora J.W."/>
            <person name="Yadav J.S."/>
            <person name="Aerts A."/>
            <person name="Benoit I."/>
            <person name="Boyd A."/>
            <person name="Carlson A."/>
            <person name="Copeland A."/>
            <person name="Coutinho P.M."/>
            <person name="de Vries R.P."/>
            <person name="Ferreira P."/>
            <person name="Findley K."/>
            <person name="Foster B."/>
            <person name="Gaskell J."/>
            <person name="Glotzer D."/>
            <person name="Gorecki P."/>
            <person name="Heitman J."/>
            <person name="Hesse C."/>
            <person name="Hori C."/>
            <person name="Igarashi K."/>
            <person name="Jurgens J.A."/>
            <person name="Kallen N."/>
            <person name="Kersten P."/>
            <person name="Kohler A."/>
            <person name="Kuees U."/>
            <person name="Kumar T.K.A."/>
            <person name="Kuo A."/>
            <person name="LaButti K."/>
            <person name="Larrondo L.F."/>
            <person name="Lindquist E."/>
            <person name="Ling A."/>
            <person name="Lombard V."/>
            <person name="Lucas S."/>
            <person name="Lundell T."/>
            <person name="Martin R."/>
            <person name="McLaughlin D.J."/>
            <person name="Morgenstern I."/>
            <person name="Morin E."/>
            <person name="Murat C."/>
            <person name="Nagy L.G."/>
            <person name="Nolan M."/>
            <person name="Ohm R.A."/>
            <person name="Patyshakuliyeva A."/>
            <person name="Rokas A."/>
            <person name="Ruiz-Duenas F.J."/>
            <person name="Sabat G."/>
            <person name="Salamov A."/>
            <person name="Samejima M."/>
            <person name="Schmutz J."/>
            <person name="Slot J.C."/>
            <person name="St John F."/>
            <person name="Stenlid J."/>
            <person name="Sun H."/>
            <person name="Sun S."/>
            <person name="Syed K."/>
            <person name="Tsang A."/>
            <person name="Wiebenga A."/>
            <person name="Young D."/>
            <person name="Pisabarro A."/>
            <person name="Eastwood D.C."/>
            <person name="Martin F."/>
            <person name="Cullen D."/>
            <person name="Grigoriev I.V."/>
            <person name="Hibbett D.S."/>
        </authorList>
    </citation>
    <scope>NUCLEOTIDE SEQUENCE</scope>
    <source>
        <strain evidence="2">FP-58527</strain>
    </source>
</reference>
<evidence type="ECO:0000313" key="1">
    <source>
        <dbReference type="EMBL" id="EPS96516.1"/>
    </source>
</evidence>
<dbReference type="HOGENOM" id="CLU_2061534_0_0_1"/>
<keyword evidence="2" id="KW-1185">Reference proteome</keyword>
<name>S8DTE2_FOMSC</name>
<accession>S8DTE2</accession>
<dbReference type="AlphaFoldDB" id="S8DTE2"/>
<proteinExistence type="predicted"/>
<sequence>MSDMDMLPPCATNRPSPTVLWAARHPHTRPVIHLRVDTLLARRSRPFLRIGPEFGLFFGFTTIIKPCLGRGTDESLGGGLCAVPDSGGYVVSLGWDMLLEGPSIRAVARLGLALLESIN</sequence>
<dbReference type="Proteomes" id="UP000015241">
    <property type="component" value="Unassembled WGS sequence"/>
</dbReference>
<protein>
    <submittedName>
        <fullName evidence="1">Uncharacterized protein</fullName>
    </submittedName>
</protein>
<organism evidence="1 2">
    <name type="scientific">Fomitopsis schrenkii</name>
    <name type="common">Brown rot fungus</name>
    <dbReference type="NCBI Taxonomy" id="2126942"/>
    <lineage>
        <taxon>Eukaryota</taxon>
        <taxon>Fungi</taxon>
        <taxon>Dikarya</taxon>
        <taxon>Basidiomycota</taxon>
        <taxon>Agaricomycotina</taxon>
        <taxon>Agaricomycetes</taxon>
        <taxon>Polyporales</taxon>
        <taxon>Fomitopsis</taxon>
    </lineage>
</organism>
<gene>
    <name evidence="1" type="ORF">FOMPIDRAFT_1053162</name>
</gene>
<dbReference type="EMBL" id="KE504187">
    <property type="protein sequence ID" value="EPS96516.1"/>
    <property type="molecule type" value="Genomic_DNA"/>
</dbReference>
<evidence type="ECO:0000313" key="2">
    <source>
        <dbReference type="Proteomes" id="UP000015241"/>
    </source>
</evidence>